<dbReference type="GeneID" id="14691517"/>
<organism evidence="5 6">
    <name type="scientific">Plasmodium cynomolgi (strain B)</name>
    <dbReference type="NCBI Taxonomy" id="1120755"/>
    <lineage>
        <taxon>Eukaryota</taxon>
        <taxon>Sar</taxon>
        <taxon>Alveolata</taxon>
        <taxon>Apicomplexa</taxon>
        <taxon>Aconoidasida</taxon>
        <taxon>Haemosporida</taxon>
        <taxon>Plasmodiidae</taxon>
        <taxon>Plasmodium</taxon>
        <taxon>Plasmodium (Plasmodium)</taxon>
    </lineage>
</organism>
<keyword evidence="3" id="KW-0812">Transmembrane</keyword>
<feature type="region of interest" description="Disordered" evidence="2">
    <location>
        <begin position="14"/>
        <end position="92"/>
    </location>
</feature>
<evidence type="ECO:0000313" key="5">
    <source>
        <dbReference type="EMBL" id="GAB65128.1"/>
    </source>
</evidence>
<dbReference type="InterPro" id="IPR042855">
    <property type="entry name" value="V_SNARE_CC"/>
</dbReference>
<sequence length="355" mass="41705">MYMLSDDEVAYSNSLYSGETGTEANGTSEEQSHGYERSQFASFDPTGGARGKAHTYKRWRQHAYQSESQSDGQSEGQSEYRHEDDSESQREYQNPYHLEYQSPYQLEYPNPYQLNHESPYHREHQSASQGEGELFKYVCIASIEDVEILFKCSFLPHELDAAANYTIKKILGASKRKLNHCNKKMLNWDNKIIYFTICTEKKMAFFLIGLHMKAYFKNYAFEFLKKLEIYTKSDLFSGQNYKGRNISPYKMHTTEAFLQRTIKGINKCCRDEKMIAVKQKLHKINSVMNNHIDNLYQSRGNIKALKYKTQNMSKNTLHFVQNSKKLKRIMFMKYWKTYVFLACFAIIGFKVYRSL</sequence>
<reference evidence="5 6" key="1">
    <citation type="journal article" date="2012" name="Nat. Genet.">
        <title>Plasmodium cynomolgi genome sequences provide insight into Plasmodium vivax and the monkey malaria clade.</title>
        <authorList>
            <person name="Tachibana S."/>
            <person name="Sullivan S.A."/>
            <person name="Kawai S."/>
            <person name="Nakamura S."/>
            <person name="Kim H.R."/>
            <person name="Goto N."/>
            <person name="Arisue N."/>
            <person name="Palacpac N.M.Q."/>
            <person name="Honma H."/>
            <person name="Yagi M."/>
            <person name="Tougan T."/>
            <person name="Katakai Y."/>
            <person name="Kaneko O."/>
            <person name="Mita T."/>
            <person name="Kita K."/>
            <person name="Yasutomi Y."/>
            <person name="Sutton P.L."/>
            <person name="Shakhbatyan R."/>
            <person name="Horii T."/>
            <person name="Yasunaga T."/>
            <person name="Barnwell J.W."/>
            <person name="Escalante A.A."/>
            <person name="Carlton J.M."/>
            <person name="Tanabe K."/>
        </authorList>
    </citation>
    <scope>NUCLEOTIDE SEQUENCE [LARGE SCALE GENOMIC DNA]</scope>
    <source>
        <strain evidence="5 6">B</strain>
    </source>
</reference>
<evidence type="ECO:0000256" key="3">
    <source>
        <dbReference type="SAM" id="Phobius"/>
    </source>
</evidence>
<evidence type="ECO:0000259" key="4">
    <source>
        <dbReference type="PROSITE" id="PS50892"/>
    </source>
</evidence>
<dbReference type="RefSeq" id="XP_004221075.1">
    <property type="nucleotide sequence ID" value="XM_004221027.1"/>
</dbReference>
<dbReference type="SUPFAM" id="SSF58038">
    <property type="entry name" value="SNARE fusion complex"/>
    <property type="match status" value="1"/>
</dbReference>
<feature type="compositionally biased region" description="Polar residues" evidence="2">
    <location>
        <begin position="14"/>
        <end position="29"/>
    </location>
</feature>
<evidence type="ECO:0000256" key="1">
    <source>
        <dbReference type="PROSITE-ProRule" id="PRU00290"/>
    </source>
</evidence>
<proteinExistence type="predicted"/>
<dbReference type="CDD" id="cd15843">
    <property type="entry name" value="R-SNARE"/>
    <property type="match status" value="1"/>
</dbReference>
<protein>
    <recommendedName>
        <fullName evidence="4">V-SNARE coiled-coil homology domain-containing protein</fullName>
    </recommendedName>
</protein>
<dbReference type="Proteomes" id="UP000006319">
    <property type="component" value="Chromosome 5"/>
</dbReference>
<dbReference type="KEGG" id="pcy:PCYB_051460"/>
<dbReference type="EMBL" id="DF157097">
    <property type="protein sequence ID" value="GAB65128.1"/>
    <property type="molecule type" value="Genomic_DNA"/>
</dbReference>
<dbReference type="eggNOG" id="ENOG502QX1H">
    <property type="taxonomic scope" value="Eukaryota"/>
</dbReference>
<dbReference type="PROSITE" id="PS50892">
    <property type="entry name" value="V_SNARE"/>
    <property type="match status" value="1"/>
</dbReference>
<keyword evidence="1" id="KW-0175">Coiled coil</keyword>
<keyword evidence="3" id="KW-0472">Membrane</keyword>
<feature type="domain" description="V-SNARE coiled-coil homology" evidence="4">
    <location>
        <begin position="273"/>
        <end position="333"/>
    </location>
</feature>
<feature type="compositionally biased region" description="Basic residues" evidence="2">
    <location>
        <begin position="51"/>
        <end position="61"/>
    </location>
</feature>
<gene>
    <name evidence="5" type="ORF">PCYB_051460</name>
</gene>
<name>K6UIM3_PLACD</name>
<feature type="transmembrane region" description="Helical" evidence="3">
    <location>
        <begin position="334"/>
        <end position="352"/>
    </location>
</feature>
<keyword evidence="6" id="KW-1185">Reference proteome</keyword>
<accession>K6UIM3</accession>
<keyword evidence="3" id="KW-1133">Transmembrane helix</keyword>
<dbReference type="OrthoDB" id="375420at2759"/>
<dbReference type="OMA" id="LNWDNKI"/>
<dbReference type="Pfam" id="PF00957">
    <property type="entry name" value="Synaptobrevin"/>
    <property type="match status" value="1"/>
</dbReference>
<dbReference type="VEuPathDB" id="PlasmoDB:PCYB_051460"/>
<feature type="compositionally biased region" description="Basic and acidic residues" evidence="2">
    <location>
        <begin position="78"/>
        <end position="90"/>
    </location>
</feature>
<dbReference type="PhylomeDB" id="K6UIM3"/>
<dbReference type="AlphaFoldDB" id="K6UIM3"/>
<dbReference type="Gene3D" id="1.20.5.110">
    <property type="match status" value="1"/>
</dbReference>
<evidence type="ECO:0000256" key="2">
    <source>
        <dbReference type="SAM" id="MobiDB-lite"/>
    </source>
</evidence>
<feature type="non-terminal residue" evidence="5">
    <location>
        <position position="355"/>
    </location>
</feature>
<evidence type="ECO:0000313" key="6">
    <source>
        <dbReference type="Proteomes" id="UP000006319"/>
    </source>
</evidence>
<feature type="compositionally biased region" description="Low complexity" evidence="2">
    <location>
        <begin position="65"/>
        <end position="77"/>
    </location>
</feature>